<dbReference type="AlphaFoldDB" id="A0A4Y7T4C9"/>
<gene>
    <name evidence="6" type="ORF">FA13DRAFT_1793518</name>
</gene>
<feature type="domain" description="MYND-type" evidence="5">
    <location>
        <begin position="234"/>
        <end position="280"/>
    </location>
</feature>
<proteinExistence type="predicted"/>
<evidence type="ECO:0000259" key="5">
    <source>
        <dbReference type="PROSITE" id="PS50865"/>
    </source>
</evidence>
<dbReference type="PROSITE" id="PS50865">
    <property type="entry name" value="ZF_MYND_2"/>
    <property type="match status" value="1"/>
</dbReference>
<sequence length="309" mass="35229">MVTFTHPTTQNRRLPNQVHISEKILLDNAVKVIINLIHIALAGLPKHEFLPNPENDEIPPWPTNAKDLFPFSLLDTIYGFDFWVEWFGIQGWEIYRLCDLLVGYYQPFSQAILQEPFPRPKEHSSSQEFFILPIQFLTEWFKTLLLQHPQENFREMIRENAATVVPVLTGLRSRLSPLNGAHWENIRVGLKVLVSLANDSVDTLHLGQRTVEVKWKRTPQDALLAMRAAHRGGCSNLGCPHKQEAVQTRVCGKCGILRFCGEKCQKEAWKDPIFPHKKLCSQIYATRQAVGPHRLGDLSGRTTPKPASS</sequence>
<comment type="caution">
    <text evidence="6">The sequence shown here is derived from an EMBL/GenBank/DDBJ whole genome shotgun (WGS) entry which is preliminary data.</text>
</comment>
<dbReference type="EMBL" id="QPFP01000029">
    <property type="protein sequence ID" value="TEB29027.1"/>
    <property type="molecule type" value="Genomic_DNA"/>
</dbReference>
<evidence type="ECO:0000256" key="2">
    <source>
        <dbReference type="ARBA" id="ARBA00022771"/>
    </source>
</evidence>
<evidence type="ECO:0000256" key="4">
    <source>
        <dbReference type="PROSITE-ProRule" id="PRU00134"/>
    </source>
</evidence>
<dbReference type="OrthoDB" id="3270372at2759"/>
<dbReference type="STRING" id="71717.A0A4Y7T4C9"/>
<reference evidence="6 7" key="1">
    <citation type="journal article" date="2019" name="Nat. Ecol. Evol.">
        <title>Megaphylogeny resolves global patterns of mushroom evolution.</title>
        <authorList>
            <person name="Varga T."/>
            <person name="Krizsan K."/>
            <person name="Foldi C."/>
            <person name="Dima B."/>
            <person name="Sanchez-Garcia M."/>
            <person name="Sanchez-Ramirez S."/>
            <person name="Szollosi G.J."/>
            <person name="Szarkandi J.G."/>
            <person name="Papp V."/>
            <person name="Albert L."/>
            <person name="Andreopoulos W."/>
            <person name="Angelini C."/>
            <person name="Antonin V."/>
            <person name="Barry K.W."/>
            <person name="Bougher N.L."/>
            <person name="Buchanan P."/>
            <person name="Buyck B."/>
            <person name="Bense V."/>
            <person name="Catcheside P."/>
            <person name="Chovatia M."/>
            <person name="Cooper J."/>
            <person name="Damon W."/>
            <person name="Desjardin D."/>
            <person name="Finy P."/>
            <person name="Geml J."/>
            <person name="Haridas S."/>
            <person name="Hughes K."/>
            <person name="Justo A."/>
            <person name="Karasinski D."/>
            <person name="Kautmanova I."/>
            <person name="Kiss B."/>
            <person name="Kocsube S."/>
            <person name="Kotiranta H."/>
            <person name="LaButti K.M."/>
            <person name="Lechner B.E."/>
            <person name="Liimatainen K."/>
            <person name="Lipzen A."/>
            <person name="Lukacs Z."/>
            <person name="Mihaltcheva S."/>
            <person name="Morgado L.N."/>
            <person name="Niskanen T."/>
            <person name="Noordeloos M.E."/>
            <person name="Ohm R.A."/>
            <person name="Ortiz-Santana B."/>
            <person name="Ovrebo C."/>
            <person name="Racz N."/>
            <person name="Riley R."/>
            <person name="Savchenko A."/>
            <person name="Shiryaev A."/>
            <person name="Soop K."/>
            <person name="Spirin V."/>
            <person name="Szebenyi C."/>
            <person name="Tomsovsky M."/>
            <person name="Tulloss R.E."/>
            <person name="Uehling J."/>
            <person name="Grigoriev I.V."/>
            <person name="Vagvolgyi C."/>
            <person name="Papp T."/>
            <person name="Martin F.M."/>
            <person name="Miettinen O."/>
            <person name="Hibbett D.S."/>
            <person name="Nagy L.G."/>
        </authorList>
    </citation>
    <scope>NUCLEOTIDE SEQUENCE [LARGE SCALE GENOMIC DNA]</scope>
    <source>
        <strain evidence="6 7">FP101781</strain>
    </source>
</reference>
<dbReference type="GO" id="GO:0008270">
    <property type="term" value="F:zinc ion binding"/>
    <property type="evidence" value="ECO:0007669"/>
    <property type="project" value="UniProtKB-KW"/>
</dbReference>
<accession>A0A4Y7T4C9</accession>
<dbReference type="SUPFAM" id="SSF144232">
    <property type="entry name" value="HIT/MYND zinc finger-like"/>
    <property type="match status" value="1"/>
</dbReference>
<evidence type="ECO:0000256" key="1">
    <source>
        <dbReference type="ARBA" id="ARBA00022723"/>
    </source>
</evidence>
<name>A0A4Y7T4C9_COPMI</name>
<evidence type="ECO:0000313" key="6">
    <source>
        <dbReference type="EMBL" id="TEB29027.1"/>
    </source>
</evidence>
<keyword evidence="1" id="KW-0479">Metal-binding</keyword>
<keyword evidence="7" id="KW-1185">Reference proteome</keyword>
<dbReference type="InterPro" id="IPR002893">
    <property type="entry name" value="Znf_MYND"/>
</dbReference>
<keyword evidence="3" id="KW-0862">Zinc</keyword>
<evidence type="ECO:0000313" key="7">
    <source>
        <dbReference type="Proteomes" id="UP000298030"/>
    </source>
</evidence>
<protein>
    <recommendedName>
        <fullName evidence="5">MYND-type domain-containing protein</fullName>
    </recommendedName>
</protein>
<organism evidence="6 7">
    <name type="scientific">Coprinellus micaceus</name>
    <name type="common">Glistening ink-cap mushroom</name>
    <name type="synonym">Coprinus micaceus</name>
    <dbReference type="NCBI Taxonomy" id="71717"/>
    <lineage>
        <taxon>Eukaryota</taxon>
        <taxon>Fungi</taxon>
        <taxon>Dikarya</taxon>
        <taxon>Basidiomycota</taxon>
        <taxon>Agaricomycotina</taxon>
        <taxon>Agaricomycetes</taxon>
        <taxon>Agaricomycetidae</taxon>
        <taxon>Agaricales</taxon>
        <taxon>Agaricineae</taxon>
        <taxon>Psathyrellaceae</taxon>
        <taxon>Coprinellus</taxon>
    </lineage>
</organism>
<dbReference type="Proteomes" id="UP000298030">
    <property type="component" value="Unassembled WGS sequence"/>
</dbReference>
<evidence type="ECO:0000256" key="3">
    <source>
        <dbReference type="ARBA" id="ARBA00022833"/>
    </source>
</evidence>
<dbReference type="Pfam" id="PF01753">
    <property type="entry name" value="zf-MYND"/>
    <property type="match status" value="1"/>
</dbReference>
<dbReference type="Gene3D" id="6.10.140.2220">
    <property type="match status" value="1"/>
</dbReference>
<keyword evidence="2 4" id="KW-0863">Zinc-finger</keyword>